<sequence>MFLNPILSMVLETVVVVSTLGFTPAQSALRPGALALLSLCVSHCLSTTLEYFVRTPWALLAGGYSVMLLFHFADVGLLTRWEFPGPSRVNKPTESKRRGSRGMSDSTWAARLRYGIWACFNARCIGTPEQARNIPQPRYQDRESFLRGAFSFMILGYIGLDVLGSMSDPEVGSRFLVASRVPFFRRLSEVTVEEIVIRVFSAAASGVGLVCSQGGFYNLFAFVSVFMRWGEPQDWPPFCGSVMEAYSLRRLWSRVWHQSNTHKFRAIARFVAEDVLDLSPKTLVHRYAQILIVFGTSALMHFLINVSMGLSFSTSGAVQFFCTQAFGLMGEDLAVRVYVGLRGSSRSRLALRGERIVGFLWVGCFLAWSLPAYVYPVLYRSNMGLNGSVVPVSIVGLIKRMMLG</sequence>
<keyword evidence="2" id="KW-1185">Reference proteome</keyword>
<evidence type="ECO:0000313" key="1">
    <source>
        <dbReference type="EMBL" id="RAH47662.1"/>
    </source>
</evidence>
<dbReference type="EMBL" id="KZ825328">
    <property type="protein sequence ID" value="RAH47662.1"/>
    <property type="molecule type" value="Genomic_DNA"/>
</dbReference>
<dbReference type="Proteomes" id="UP000249057">
    <property type="component" value="Unassembled WGS sequence"/>
</dbReference>
<organism evidence="1 2">
    <name type="scientific">Aspergillus brunneoviolaceus CBS 621.78</name>
    <dbReference type="NCBI Taxonomy" id="1450534"/>
    <lineage>
        <taxon>Eukaryota</taxon>
        <taxon>Fungi</taxon>
        <taxon>Dikarya</taxon>
        <taxon>Ascomycota</taxon>
        <taxon>Pezizomycotina</taxon>
        <taxon>Eurotiomycetes</taxon>
        <taxon>Eurotiomycetidae</taxon>
        <taxon>Eurotiales</taxon>
        <taxon>Aspergillaceae</taxon>
        <taxon>Aspergillus</taxon>
        <taxon>Aspergillus subgen. Circumdati</taxon>
    </lineage>
</organism>
<proteinExistence type="predicted"/>
<evidence type="ECO:0000313" key="2">
    <source>
        <dbReference type="Proteomes" id="UP000249057"/>
    </source>
</evidence>
<protein>
    <submittedName>
        <fullName evidence="1">Uncharacterized protein</fullName>
    </submittedName>
</protein>
<accession>A0ACD1GEQ6</accession>
<name>A0ACD1GEQ6_9EURO</name>
<gene>
    <name evidence="1" type="ORF">BO95DRAFT_430021</name>
</gene>
<reference evidence="1" key="1">
    <citation type="submission" date="2018-02" db="EMBL/GenBank/DDBJ databases">
        <title>The genomes of Aspergillus section Nigri reveals drivers in fungal speciation.</title>
        <authorList>
            <consortium name="DOE Joint Genome Institute"/>
            <person name="Vesth T.C."/>
            <person name="Nybo J."/>
            <person name="Theobald S."/>
            <person name="Brandl J."/>
            <person name="Frisvad J.C."/>
            <person name="Nielsen K.F."/>
            <person name="Lyhne E.K."/>
            <person name="Kogle M.E."/>
            <person name="Kuo A."/>
            <person name="Riley R."/>
            <person name="Clum A."/>
            <person name="Nolan M."/>
            <person name="Lipzen A."/>
            <person name="Salamov A."/>
            <person name="Henrissat B."/>
            <person name="Wiebenga A."/>
            <person name="De vries R.P."/>
            <person name="Grigoriev I.V."/>
            <person name="Mortensen U.H."/>
            <person name="Andersen M.R."/>
            <person name="Baker S.E."/>
        </authorList>
    </citation>
    <scope>NUCLEOTIDE SEQUENCE</scope>
    <source>
        <strain evidence="1">CBS 621.78</strain>
    </source>
</reference>